<dbReference type="InterPro" id="IPR011990">
    <property type="entry name" value="TPR-like_helical_dom_sf"/>
</dbReference>
<reference evidence="2 3" key="1">
    <citation type="journal article" date="2016" name="Mol. Biol. Evol.">
        <title>Comparative Genomics of Early-Diverging Mushroom-Forming Fungi Provides Insights into the Origins of Lignocellulose Decay Capabilities.</title>
        <authorList>
            <person name="Nagy L.G."/>
            <person name="Riley R."/>
            <person name="Tritt A."/>
            <person name="Adam C."/>
            <person name="Daum C."/>
            <person name="Floudas D."/>
            <person name="Sun H."/>
            <person name="Yadav J.S."/>
            <person name="Pangilinan J."/>
            <person name="Larsson K.H."/>
            <person name="Matsuura K."/>
            <person name="Barry K."/>
            <person name="Labutti K."/>
            <person name="Kuo R."/>
            <person name="Ohm R.A."/>
            <person name="Bhattacharya S.S."/>
            <person name="Shirouzu T."/>
            <person name="Yoshinaga Y."/>
            <person name="Martin F.M."/>
            <person name="Grigoriev I.V."/>
            <person name="Hibbett D.S."/>
        </authorList>
    </citation>
    <scope>NUCLEOTIDE SEQUENCE [LARGE SCALE GENOMIC DNA]</scope>
    <source>
        <strain evidence="2 3">CBS 109695</strain>
    </source>
</reference>
<dbReference type="AlphaFoldDB" id="A0A166F579"/>
<organism evidence="2 3">
    <name type="scientific">Athelia psychrophila</name>
    <dbReference type="NCBI Taxonomy" id="1759441"/>
    <lineage>
        <taxon>Eukaryota</taxon>
        <taxon>Fungi</taxon>
        <taxon>Dikarya</taxon>
        <taxon>Basidiomycota</taxon>
        <taxon>Agaricomycotina</taxon>
        <taxon>Agaricomycetes</taxon>
        <taxon>Agaricomycetidae</taxon>
        <taxon>Atheliales</taxon>
        <taxon>Atheliaceae</taxon>
        <taxon>Athelia</taxon>
    </lineage>
</organism>
<dbReference type="Proteomes" id="UP000076532">
    <property type="component" value="Unassembled WGS sequence"/>
</dbReference>
<dbReference type="OrthoDB" id="245563at2759"/>
<accession>A0A166F579</accession>
<dbReference type="EMBL" id="KV417593">
    <property type="protein sequence ID" value="KZP16448.1"/>
    <property type="molecule type" value="Genomic_DNA"/>
</dbReference>
<proteinExistence type="predicted"/>
<evidence type="ECO:0000313" key="2">
    <source>
        <dbReference type="EMBL" id="KZP16448.1"/>
    </source>
</evidence>
<name>A0A166F579_9AGAM</name>
<dbReference type="SUPFAM" id="SSF48452">
    <property type="entry name" value="TPR-like"/>
    <property type="match status" value="1"/>
</dbReference>
<protein>
    <submittedName>
        <fullName evidence="2">Uncharacterized protein</fullName>
    </submittedName>
</protein>
<sequence length="113" mass="12695">MLVYCGSGVSETRRVRLVLQRKLAVRAASESLSKDPENVKAQYRRGVARKHTDLLKAAMSDFKNILRIDHQRHEAHAELAMAMELWAEGEGDETAFNTSKDEASASRGRSPQR</sequence>
<gene>
    <name evidence="2" type="ORF">FIBSPDRAFT_958015</name>
</gene>
<evidence type="ECO:0000256" key="1">
    <source>
        <dbReference type="SAM" id="MobiDB-lite"/>
    </source>
</evidence>
<dbReference type="Gene3D" id="1.25.40.10">
    <property type="entry name" value="Tetratricopeptide repeat domain"/>
    <property type="match status" value="1"/>
</dbReference>
<evidence type="ECO:0000313" key="3">
    <source>
        <dbReference type="Proteomes" id="UP000076532"/>
    </source>
</evidence>
<keyword evidence="3" id="KW-1185">Reference proteome</keyword>
<feature type="region of interest" description="Disordered" evidence="1">
    <location>
        <begin position="91"/>
        <end position="113"/>
    </location>
</feature>